<name>A0A369BF61_9FIRM</name>
<gene>
    <name evidence="9" type="ORF">DFR58_102253</name>
</gene>
<evidence type="ECO:0000256" key="3">
    <source>
        <dbReference type="ARBA" id="ARBA00022723"/>
    </source>
</evidence>
<evidence type="ECO:0000256" key="4">
    <source>
        <dbReference type="ARBA" id="ARBA00022982"/>
    </source>
</evidence>
<dbReference type="PROSITE" id="PS51379">
    <property type="entry name" value="4FE4S_FER_2"/>
    <property type="match status" value="2"/>
</dbReference>
<evidence type="ECO:0000313" key="10">
    <source>
        <dbReference type="Proteomes" id="UP000253034"/>
    </source>
</evidence>
<keyword evidence="1" id="KW-0813">Transport</keyword>
<evidence type="ECO:0000256" key="1">
    <source>
        <dbReference type="ARBA" id="ARBA00022448"/>
    </source>
</evidence>
<feature type="domain" description="4Fe-4S ferredoxin-type" evidence="8">
    <location>
        <begin position="306"/>
        <end position="335"/>
    </location>
</feature>
<dbReference type="GO" id="GO:0046872">
    <property type="term" value="F:metal ion binding"/>
    <property type="evidence" value="ECO:0007669"/>
    <property type="project" value="UniProtKB-KW"/>
</dbReference>
<dbReference type="AlphaFoldDB" id="A0A369BF61"/>
<dbReference type="Gene3D" id="3.30.70.20">
    <property type="match status" value="1"/>
</dbReference>
<dbReference type="GO" id="GO:0051539">
    <property type="term" value="F:4 iron, 4 sulfur cluster binding"/>
    <property type="evidence" value="ECO:0007669"/>
    <property type="project" value="UniProtKB-KW"/>
</dbReference>
<evidence type="ECO:0000256" key="5">
    <source>
        <dbReference type="ARBA" id="ARBA00023004"/>
    </source>
</evidence>
<evidence type="ECO:0000256" key="2">
    <source>
        <dbReference type="ARBA" id="ARBA00022485"/>
    </source>
</evidence>
<dbReference type="EMBL" id="QPJT01000002">
    <property type="protein sequence ID" value="RCX20180.1"/>
    <property type="molecule type" value="Genomic_DNA"/>
</dbReference>
<feature type="domain" description="4Fe-4S ferredoxin-type" evidence="8">
    <location>
        <begin position="338"/>
        <end position="362"/>
    </location>
</feature>
<proteinExistence type="predicted"/>
<protein>
    <submittedName>
        <fullName evidence="9">4Fe-4S binding protein</fullName>
    </submittedName>
</protein>
<dbReference type="GO" id="GO:0005886">
    <property type="term" value="C:plasma membrane"/>
    <property type="evidence" value="ECO:0007669"/>
    <property type="project" value="TreeGrafter"/>
</dbReference>
<dbReference type="InterPro" id="IPR051684">
    <property type="entry name" value="Electron_Trans/Redox"/>
</dbReference>
<dbReference type="RefSeq" id="WP_242987364.1">
    <property type="nucleotide sequence ID" value="NZ_QPJT01000002.1"/>
</dbReference>
<keyword evidence="2" id="KW-0004">4Fe-4S</keyword>
<reference evidence="9 10" key="1">
    <citation type="submission" date="2018-07" db="EMBL/GenBank/DDBJ databases">
        <title>Genomic Encyclopedia of Type Strains, Phase IV (KMG-IV): sequencing the most valuable type-strain genomes for metagenomic binning, comparative biology and taxonomic classification.</title>
        <authorList>
            <person name="Goeker M."/>
        </authorList>
    </citation>
    <scope>NUCLEOTIDE SEQUENCE [LARGE SCALE GENOMIC DNA]</scope>
    <source>
        <strain evidence="9 10">DSM 27016</strain>
    </source>
</reference>
<feature type="transmembrane region" description="Helical" evidence="7">
    <location>
        <begin position="205"/>
        <end position="224"/>
    </location>
</feature>
<organism evidence="9 10">
    <name type="scientific">Anaerobacterium chartisolvens</name>
    <dbReference type="NCBI Taxonomy" id="1297424"/>
    <lineage>
        <taxon>Bacteria</taxon>
        <taxon>Bacillati</taxon>
        <taxon>Bacillota</taxon>
        <taxon>Clostridia</taxon>
        <taxon>Eubacteriales</taxon>
        <taxon>Oscillospiraceae</taxon>
        <taxon>Anaerobacterium</taxon>
    </lineage>
</organism>
<dbReference type="Proteomes" id="UP000253034">
    <property type="component" value="Unassembled WGS sequence"/>
</dbReference>
<comment type="caution">
    <text evidence="9">The sequence shown here is derived from an EMBL/GenBank/DDBJ whole genome shotgun (WGS) entry which is preliminary data.</text>
</comment>
<feature type="transmembrane region" description="Helical" evidence="7">
    <location>
        <begin position="156"/>
        <end position="184"/>
    </location>
</feature>
<keyword evidence="7" id="KW-1133">Transmembrane helix</keyword>
<sequence>MKKLYVILIAASLMLIISGVIRNEMEFVYETNTYGNFDVPGTQSWIMKLEPGVEDYASEIVYGTMHYKPLAVISALFVLTLFLSLIKLRREFILRKFLQWTAFATARIGVLRVSGLYPVKRSQLCVFPFLNCQACEMATGACPIGMLQWCLIKGDGLLLVIGIMLLAGAAAGRAICGWLCPFGFIADLFDRISLKKIRVPKIFKYLKYILFISIPLVIIFKMPFFCSFLCQSGNIYGRFPYYLTTGMPGLKAEFLGAEGIKPLLVFQLISLLALVAGAILIGGRWFCRYVCPLGAWLGLGNYVSPVRVLHDNSKCTNCGVCSKICAMDADLAKAGFNDVTSCIRCGKCTRICKARHFEISWKIHKGQAPKETSKEEYAGRV</sequence>
<dbReference type="PANTHER" id="PTHR30176">
    <property type="entry name" value="FERREDOXIN-TYPE PROTEIN NAPH"/>
    <property type="match status" value="1"/>
</dbReference>
<keyword evidence="3" id="KW-0479">Metal-binding</keyword>
<evidence type="ECO:0000259" key="8">
    <source>
        <dbReference type="PROSITE" id="PS51379"/>
    </source>
</evidence>
<evidence type="ECO:0000313" key="9">
    <source>
        <dbReference type="EMBL" id="RCX20180.1"/>
    </source>
</evidence>
<accession>A0A369BF61</accession>
<keyword evidence="7" id="KW-0472">Membrane</keyword>
<keyword evidence="7" id="KW-0812">Transmembrane</keyword>
<feature type="transmembrane region" description="Helical" evidence="7">
    <location>
        <begin position="70"/>
        <end position="88"/>
    </location>
</feature>
<dbReference type="InterPro" id="IPR017896">
    <property type="entry name" value="4Fe4S_Fe-S-bd"/>
</dbReference>
<dbReference type="PANTHER" id="PTHR30176:SF3">
    <property type="entry name" value="FERREDOXIN-TYPE PROTEIN NAPH"/>
    <property type="match status" value="1"/>
</dbReference>
<keyword evidence="4" id="KW-0249">Electron transport</keyword>
<dbReference type="Pfam" id="PF12801">
    <property type="entry name" value="Fer4_5"/>
    <property type="match status" value="3"/>
</dbReference>
<feature type="transmembrane region" description="Helical" evidence="7">
    <location>
        <begin position="264"/>
        <end position="287"/>
    </location>
</feature>
<dbReference type="SUPFAM" id="SSF54862">
    <property type="entry name" value="4Fe-4S ferredoxins"/>
    <property type="match status" value="1"/>
</dbReference>
<keyword evidence="10" id="KW-1185">Reference proteome</keyword>
<keyword evidence="6" id="KW-0411">Iron-sulfur</keyword>
<keyword evidence="5" id="KW-0408">Iron</keyword>
<evidence type="ECO:0000256" key="7">
    <source>
        <dbReference type="SAM" id="Phobius"/>
    </source>
</evidence>
<evidence type="ECO:0000256" key="6">
    <source>
        <dbReference type="ARBA" id="ARBA00023014"/>
    </source>
</evidence>